<accession>A0AAD9R7D1</accession>
<dbReference type="InterPro" id="IPR040260">
    <property type="entry name" value="RFA2-like"/>
</dbReference>
<dbReference type="InterPro" id="IPR014892">
    <property type="entry name" value="RPA_C"/>
</dbReference>
<dbReference type="GO" id="GO:0000781">
    <property type="term" value="C:chromosome, telomeric region"/>
    <property type="evidence" value="ECO:0007669"/>
    <property type="project" value="TreeGrafter"/>
</dbReference>
<reference evidence="8" key="1">
    <citation type="journal article" date="2023" name="G3 (Bethesda)">
        <title>Whole genome assembly and annotation of the endangered Caribbean coral Acropora cervicornis.</title>
        <authorList>
            <person name="Selwyn J.D."/>
            <person name="Vollmer S.V."/>
        </authorList>
    </citation>
    <scope>NUCLEOTIDE SEQUENCE</scope>
    <source>
        <strain evidence="8">K2</strain>
    </source>
</reference>
<dbReference type="GO" id="GO:0000724">
    <property type="term" value="P:double-strand break repair via homologous recombination"/>
    <property type="evidence" value="ECO:0007669"/>
    <property type="project" value="TreeGrafter"/>
</dbReference>
<feature type="domain" description="Replication protein A C-terminal" evidence="7">
    <location>
        <begin position="177"/>
        <end position="285"/>
    </location>
</feature>
<comment type="subcellular location">
    <subcellularLocation>
        <location evidence="1">Nucleus</location>
    </subcellularLocation>
</comment>
<evidence type="ECO:0000313" key="8">
    <source>
        <dbReference type="EMBL" id="KAK2574210.1"/>
    </source>
</evidence>
<dbReference type="InterPro" id="IPR036390">
    <property type="entry name" value="WH_DNA-bd_sf"/>
</dbReference>
<dbReference type="GO" id="GO:0003697">
    <property type="term" value="F:single-stranded DNA binding"/>
    <property type="evidence" value="ECO:0007669"/>
    <property type="project" value="TreeGrafter"/>
</dbReference>
<dbReference type="Pfam" id="PF08784">
    <property type="entry name" value="RPA_C"/>
    <property type="match status" value="1"/>
</dbReference>
<reference evidence="8" key="2">
    <citation type="journal article" date="2023" name="Science">
        <title>Genomic signatures of disease resistance in endangered staghorn corals.</title>
        <authorList>
            <person name="Vollmer S.V."/>
            <person name="Selwyn J.D."/>
            <person name="Despard B.A."/>
            <person name="Roesel C.L."/>
        </authorList>
    </citation>
    <scope>NUCLEOTIDE SEQUENCE</scope>
    <source>
        <strain evidence="8">K2</strain>
    </source>
</reference>
<evidence type="ECO:0000256" key="5">
    <source>
        <dbReference type="ARBA" id="ARBA00023242"/>
    </source>
</evidence>
<feature type="region of interest" description="Disordered" evidence="6">
    <location>
        <begin position="23"/>
        <end position="47"/>
    </location>
</feature>
<gene>
    <name evidence="8" type="ORF">P5673_000347</name>
</gene>
<evidence type="ECO:0000256" key="4">
    <source>
        <dbReference type="ARBA" id="ARBA00023125"/>
    </source>
</evidence>
<dbReference type="Proteomes" id="UP001249851">
    <property type="component" value="Unassembled WGS sequence"/>
</dbReference>
<dbReference type="SUPFAM" id="SSF46785">
    <property type="entry name" value="Winged helix' DNA-binding domain"/>
    <property type="match status" value="1"/>
</dbReference>
<comment type="caution">
    <text evidence="8">The sequence shown here is derived from an EMBL/GenBank/DDBJ whole genome shotgun (WGS) entry which is preliminary data.</text>
</comment>
<organism evidence="8 9">
    <name type="scientific">Acropora cervicornis</name>
    <name type="common">Staghorn coral</name>
    <dbReference type="NCBI Taxonomy" id="6130"/>
    <lineage>
        <taxon>Eukaryota</taxon>
        <taxon>Metazoa</taxon>
        <taxon>Cnidaria</taxon>
        <taxon>Anthozoa</taxon>
        <taxon>Hexacorallia</taxon>
        <taxon>Scleractinia</taxon>
        <taxon>Astrocoeniina</taxon>
        <taxon>Acroporidae</taxon>
        <taxon>Acropora</taxon>
    </lineage>
</organism>
<comment type="similarity">
    <text evidence="2">Belongs to the replication factor A protein 2 family.</text>
</comment>
<dbReference type="GO" id="GO:0035861">
    <property type="term" value="C:site of double-strand break"/>
    <property type="evidence" value="ECO:0007669"/>
    <property type="project" value="TreeGrafter"/>
</dbReference>
<dbReference type="GO" id="GO:0006260">
    <property type="term" value="P:DNA replication"/>
    <property type="evidence" value="ECO:0007669"/>
    <property type="project" value="UniProtKB-KW"/>
</dbReference>
<dbReference type="PANTHER" id="PTHR13989:SF16">
    <property type="entry name" value="REPLICATION PROTEIN A2"/>
    <property type="match status" value="1"/>
</dbReference>
<keyword evidence="3" id="KW-0235">DNA replication</keyword>
<dbReference type="InterPro" id="IPR012340">
    <property type="entry name" value="NA-bd_OB-fold"/>
</dbReference>
<evidence type="ECO:0000256" key="1">
    <source>
        <dbReference type="ARBA" id="ARBA00004123"/>
    </source>
</evidence>
<dbReference type="EMBL" id="JARQWQ010000001">
    <property type="protein sequence ID" value="KAK2574210.1"/>
    <property type="molecule type" value="Genomic_DNA"/>
</dbReference>
<dbReference type="AlphaFoldDB" id="A0AAD9R7D1"/>
<dbReference type="GO" id="GO:0005662">
    <property type="term" value="C:DNA replication factor A complex"/>
    <property type="evidence" value="ECO:0007669"/>
    <property type="project" value="TreeGrafter"/>
</dbReference>
<dbReference type="CDD" id="cd04478">
    <property type="entry name" value="RPA2_DBD_D"/>
    <property type="match status" value="1"/>
</dbReference>
<proteinExistence type="inferred from homology"/>
<dbReference type="PIRSF" id="PIRSF036949">
    <property type="entry name" value="RPA32"/>
    <property type="match status" value="1"/>
</dbReference>
<dbReference type="InterPro" id="IPR014646">
    <property type="entry name" value="Rfa2/RPA32"/>
</dbReference>
<evidence type="ECO:0000256" key="6">
    <source>
        <dbReference type="SAM" id="MobiDB-lite"/>
    </source>
</evidence>
<dbReference type="GO" id="GO:0006289">
    <property type="term" value="P:nucleotide-excision repair"/>
    <property type="evidence" value="ECO:0007669"/>
    <property type="project" value="TreeGrafter"/>
</dbReference>
<keyword evidence="5" id="KW-0539">Nucleus</keyword>
<dbReference type="FunFam" id="1.10.10.10:FF:000168">
    <property type="entry name" value="Replication protein A 32 kDa subunit"/>
    <property type="match status" value="1"/>
</dbReference>
<dbReference type="Gene3D" id="2.40.50.140">
    <property type="entry name" value="Nucleic acid-binding proteins"/>
    <property type="match status" value="1"/>
</dbReference>
<dbReference type="PANTHER" id="PTHR13989">
    <property type="entry name" value="REPLICATION PROTEIN A-RELATED"/>
    <property type="match status" value="1"/>
</dbReference>
<dbReference type="SUPFAM" id="SSF50249">
    <property type="entry name" value="Nucleic acid-binding proteins"/>
    <property type="match status" value="1"/>
</dbReference>
<evidence type="ECO:0000256" key="3">
    <source>
        <dbReference type="ARBA" id="ARBA00022705"/>
    </source>
</evidence>
<protein>
    <submittedName>
        <fullName evidence="8">Replication protein A 32 kDa subunit</fullName>
    </submittedName>
</protein>
<evidence type="ECO:0000313" key="9">
    <source>
        <dbReference type="Proteomes" id="UP001249851"/>
    </source>
</evidence>
<keyword evidence="4" id="KW-0238">DNA-binding</keyword>
<dbReference type="InterPro" id="IPR036388">
    <property type="entry name" value="WH-like_DNA-bd_sf"/>
</dbReference>
<evidence type="ECO:0000259" key="7">
    <source>
        <dbReference type="Pfam" id="PF08784"/>
    </source>
</evidence>
<dbReference type="Gene3D" id="1.10.10.10">
    <property type="entry name" value="Winged helix-like DNA-binding domain superfamily/Winged helix DNA-binding domain"/>
    <property type="match status" value="1"/>
</dbReference>
<sequence length="293" mass="32386">MWNDTNQFGGGYQSMDSFGGGGGYMQDGGSFASPMGESQEKKRSASRVQSVIPCTIKQLHSATYNQTEDTFKLGDLELNQVTIVGVIRDAQESATNIMYNISDMTSEDIIVRKWIDNEESDAEKDRRSSCRENTYVRVFGHLKSFKENSRSLIAFGLSPVTDFNEITYHMLDVVHSHLALSKLPEMSDMSLSMRQGSTPGMHGFQGQTPGRNNQGGFGGNTAATHAGLTGIQQQIQSLITNCQQEEGMAFAVIKQKVRGISDAQIRSTLEFLSNEGHIYSTIDDDHYKSTDSY</sequence>
<name>A0AAD9R7D1_ACRCE</name>
<keyword evidence="9" id="KW-1185">Reference proteome</keyword>
<evidence type="ECO:0000256" key="2">
    <source>
        <dbReference type="ARBA" id="ARBA00007815"/>
    </source>
</evidence>